<gene>
    <name evidence="2" type="ORF">FRX31_021470</name>
</gene>
<accession>A0A7J6VV27</accession>
<keyword evidence="3" id="KW-1185">Reference proteome</keyword>
<proteinExistence type="predicted"/>
<name>A0A7J6VV27_THATH</name>
<evidence type="ECO:0000256" key="1">
    <source>
        <dbReference type="SAM" id="Phobius"/>
    </source>
</evidence>
<dbReference type="OrthoDB" id="5984008at2759"/>
<dbReference type="AlphaFoldDB" id="A0A7J6VV27"/>
<protein>
    <submittedName>
        <fullName evidence="2">Uncharacterized protein</fullName>
    </submittedName>
</protein>
<dbReference type="PANTHER" id="PTHR18966">
    <property type="entry name" value="IONOTROPIC GLUTAMATE RECEPTOR"/>
    <property type="match status" value="1"/>
</dbReference>
<keyword evidence="1" id="KW-0812">Transmembrane</keyword>
<keyword evidence="1" id="KW-1133">Transmembrane helix</keyword>
<sequence>MVVHKRSVTQNRPWLFIKPFTTGMWALTASANIYNGFAIWLMERSHHPEFNGSAWNKVGTLVWLAFTTLFSLHGKDSYL</sequence>
<dbReference type="InterPro" id="IPR015683">
    <property type="entry name" value="Ionotropic_Glu_rcpt"/>
</dbReference>
<dbReference type="Proteomes" id="UP000554482">
    <property type="component" value="Unassembled WGS sequence"/>
</dbReference>
<evidence type="ECO:0000313" key="3">
    <source>
        <dbReference type="Proteomes" id="UP000554482"/>
    </source>
</evidence>
<reference evidence="2 3" key="1">
    <citation type="submission" date="2020-06" db="EMBL/GenBank/DDBJ databases">
        <title>Transcriptomic and genomic resources for Thalictrum thalictroides and T. hernandezii: Facilitating candidate gene discovery in an emerging model plant lineage.</title>
        <authorList>
            <person name="Arias T."/>
            <person name="Riano-Pachon D.M."/>
            <person name="Di Stilio V.S."/>
        </authorList>
    </citation>
    <scope>NUCLEOTIDE SEQUENCE [LARGE SCALE GENOMIC DNA]</scope>
    <source>
        <strain evidence="3">cv. WT478/WT964</strain>
        <tissue evidence="2">Leaves</tissue>
    </source>
</reference>
<dbReference type="Gene3D" id="1.10.287.70">
    <property type="match status" value="1"/>
</dbReference>
<comment type="caution">
    <text evidence="2">The sequence shown here is derived from an EMBL/GenBank/DDBJ whole genome shotgun (WGS) entry which is preliminary data.</text>
</comment>
<organism evidence="2 3">
    <name type="scientific">Thalictrum thalictroides</name>
    <name type="common">Rue-anemone</name>
    <name type="synonym">Anemone thalictroides</name>
    <dbReference type="NCBI Taxonomy" id="46969"/>
    <lineage>
        <taxon>Eukaryota</taxon>
        <taxon>Viridiplantae</taxon>
        <taxon>Streptophyta</taxon>
        <taxon>Embryophyta</taxon>
        <taxon>Tracheophyta</taxon>
        <taxon>Spermatophyta</taxon>
        <taxon>Magnoliopsida</taxon>
        <taxon>Ranunculales</taxon>
        <taxon>Ranunculaceae</taxon>
        <taxon>Thalictroideae</taxon>
        <taxon>Thalictrum</taxon>
    </lineage>
</organism>
<feature type="transmembrane region" description="Helical" evidence="1">
    <location>
        <begin position="54"/>
        <end position="73"/>
    </location>
</feature>
<feature type="transmembrane region" description="Helical" evidence="1">
    <location>
        <begin position="20"/>
        <end position="42"/>
    </location>
</feature>
<keyword evidence="1" id="KW-0472">Membrane</keyword>
<evidence type="ECO:0000313" key="2">
    <source>
        <dbReference type="EMBL" id="KAF5188944.1"/>
    </source>
</evidence>
<dbReference type="EMBL" id="JABWDY010026139">
    <property type="protein sequence ID" value="KAF5188944.1"/>
    <property type="molecule type" value="Genomic_DNA"/>
</dbReference>